<evidence type="ECO:0000256" key="1">
    <source>
        <dbReference type="SAM" id="MobiDB-lite"/>
    </source>
</evidence>
<sequence>MKQRTDAITAQVIRNALSSISDEMALVIMRTAHSAIVRDSMDYSTGLCDRKGRIIAHGMTMALHLGSFPDAMQKLVAATADDTNPGDVFVFNDPYVAGGMHLPDVYIVKPVFVKDQLEGYACTLVHQTDMGGLAPGSTAVYAKEIYQEGVRIPILKLFDRGVANDTFFKMMALNTRLPEMVIGDMQSQIAAVTSAARAFEALVMRYGAQVFRDFIEEMHARSEEMMREEIRALPDGTYRFTDYVDGLGETPEEIRLELAITVAGDEIIIDWTGSSDEVRGAINCPIPFTKAAGYLAVKCVTDADIPNFEGFTYPIRTVAPEGCIVNPRPPAACAARALMGWRMLDTLFGALGQILPERVPAAGEGGVTFPVIAGRINGEAFVCTETLAGSGGAFPWRDGEHGIPNPGGNGTNQPVEMIEAQFPVRMTRYGLVPNSGGPGKFRGAPAFVREYQLLAPEAGLIMRSDRRHHLPYGVDGGAPGTPCYNILNPGENQVVLPVMPMEQVQMKAGDIFCHISAGGAGNGDALERDPALVAQDLLLELITPDYARDVYGVVLGEDGQPDPAATETQRSRLRAERGEGVDTTYLRHYLAPLNLTAPRIEEERLFSCAPMPRLAAE</sequence>
<evidence type="ECO:0000313" key="4">
    <source>
        <dbReference type="Proteomes" id="UP000477911"/>
    </source>
</evidence>
<reference evidence="3 4" key="1">
    <citation type="submission" date="2019-12" db="EMBL/GenBank/DDBJ databases">
        <authorList>
            <person name="Li M."/>
        </authorList>
    </citation>
    <scope>NUCLEOTIDE SEQUENCE [LARGE SCALE GENOMIC DNA]</scope>
    <source>
        <strain evidence="3 4">GBMRC 2024</strain>
    </source>
</reference>
<dbReference type="PANTHER" id="PTHR11365">
    <property type="entry name" value="5-OXOPROLINASE RELATED"/>
    <property type="match status" value="1"/>
</dbReference>
<organism evidence="3 4">
    <name type="scientific">Pseudooceanicola albus</name>
    <dbReference type="NCBI Taxonomy" id="2692189"/>
    <lineage>
        <taxon>Bacteria</taxon>
        <taxon>Pseudomonadati</taxon>
        <taxon>Pseudomonadota</taxon>
        <taxon>Alphaproteobacteria</taxon>
        <taxon>Rhodobacterales</taxon>
        <taxon>Paracoccaceae</taxon>
        <taxon>Pseudooceanicola</taxon>
    </lineage>
</organism>
<feature type="region of interest" description="Disordered" evidence="1">
    <location>
        <begin position="557"/>
        <end position="577"/>
    </location>
</feature>
<dbReference type="InterPro" id="IPR003692">
    <property type="entry name" value="Hydantoinase_B"/>
</dbReference>
<dbReference type="GO" id="GO:0006749">
    <property type="term" value="P:glutathione metabolic process"/>
    <property type="evidence" value="ECO:0007669"/>
    <property type="project" value="TreeGrafter"/>
</dbReference>
<dbReference type="RefSeq" id="WP_160896835.1">
    <property type="nucleotide sequence ID" value="NZ_WUMU01000034.1"/>
</dbReference>
<gene>
    <name evidence="3" type="ORF">GR170_23010</name>
</gene>
<dbReference type="PANTHER" id="PTHR11365:SF23">
    <property type="entry name" value="HYPOTHETICAL 5-OXOPROLINASE (EUROFUNG)-RELATED"/>
    <property type="match status" value="1"/>
</dbReference>
<dbReference type="Proteomes" id="UP000477911">
    <property type="component" value="Unassembled WGS sequence"/>
</dbReference>
<feature type="domain" description="Hydantoinase B/oxoprolinase" evidence="2">
    <location>
        <begin position="6"/>
        <end position="524"/>
    </location>
</feature>
<dbReference type="GO" id="GO:0017168">
    <property type="term" value="F:5-oxoprolinase (ATP-hydrolyzing) activity"/>
    <property type="evidence" value="ECO:0007669"/>
    <property type="project" value="TreeGrafter"/>
</dbReference>
<evidence type="ECO:0000313" key="3">
    <source>
        <dbReference type="EMBL" id="MXN20711.1"/>
    </source>
</evidence>
<dbReference type="AlphaFoldDB" id="A0A6L7G9F3"/>
<evidence type="ECO:0000259" key="2">
    <source>
        <dbReference type="Pfam" id="PF02538"/>
    </source>
</evidence>
<dbReference type="Pfam" id="PF02538">
    <property type="entry name" value="Hydantoinase_B"/>
    <property type="match status" value="1"/>
</dbReference>
<proteinExistence type="predicted"/>
<dbReference type="InterPro" id="IPR045079">
    <property type="entry name" value="Oxoprolinase-like"/>
</dbReference>
<keyword evidence="4" id="KW-1185">Reference proteome</keyword>
<accession>A0A6L7G9F3</accession>
<name>A0A6L7G9F3_9RHOB</name>
<comment type="caution">
    <text evidence="3">The sequence shown here is derived from an EMBL/GenBank/DDBJ whole genome shotgun (WGS) entry which is preliminary data.</text>
</comment>
<dbReference type="EMBL" id="WUMU01000034">
    <property type="protein sequence ID" value="MXN20711.1"/>
    <property type="molecule type" value="Genomic_DNA"/>
</dbReference>
<protein>
    <submittedName>
        <fullName evidence="3">Hydantoinase B/oxoprolinase family protein</fullName>
    </submittedName>
</protein>
<dbReference type="GO" id="GO:0005829">
    <property type="term" value="C:cytosol"/>
    <property type="evidence" value="ECO:0007669"/>
    <property type="project" value="TreeGrafter"/>
</dbReference>